<name>A0A842HVH8_9SPHN</name>
<keyword evidence="1" id="KW-0812">Transmembrane</keyword>
<keyword evidence="1" id="KW-1133">Transmembrane helix</keyword>
<dbReference type="AlphaFoldDB" id="A0A842HVH8"/>
<proteinExistence type="predicted"/>
<sequence length="73" mass="7668">MLNLLSFVVGLIAAVIAFVGLIPVFGMLNWLMLPIAFVGVVLGQLSSSNGGRNFNLIVMAIGIVRLWLGGGIL</sequence>
<evidence type="ECO:0000313" key="3">
    <source>
        <dbReference type="Proteomes" id="UP000564378"/>
    </source>
</evidence>
<feature type="transmembrane region" description="Helical" evidence="1">
    <location>
        <begin position="54"/>
        <end position="72"/>
    </location>
</feature>
<dbReference type="Proteomes" id="UP000564378">
    <property type="component" value="Unassembled WGS sequence"/>
</dbReference>
<keyword evidence="3" id="KW-1185">Reference proteome</keyword>
<dbReference type="RefSeq" id="WP_185799720.1">
    <property type="nucleotide sequence ID" value="NZ_JACJVJ010000001.1"/>
</dbReference>
<accession>A0A842HVH8</accession>
<comment type="caution">
    <text evidence="2">The sequence shown here is derived from an EMBL/GenBank/DDBJ whole genome shotgun (WGS) entry which is preliminary data.</text>
</comment>
<dbReference type="EMBL" id="JACJVJ010000001">
    <property type="protein sequence ID" value="MBC2776437.1"/>
    <property type="molecule type" value="Genomic_DNA"/>
</dbReference>
<protein>
    <submittedName>
        <fullName evidence="2">Uncharacterized protein</fullName>
    </submittedName>
</protein>
<evidence type="ECO:0000256" key="1">
    <source>
        <dbReference type="SAM" id="Phobius"/>
    </source>
</evidence>
<gene>
    <name evidence="2" type="ORF">H6P80_02265</name>
</gene>
<organism evidence="2 3">
    <name type="scientific">Parasphingopyxis marina</name>
    <dbReference type="NCBI Taxonomy" id="2761622"/>
    <lineage>
        <taxon>Bacteria</taxon>
        <taxon>Pseudomonadati</taxon>
        <taxon>Pseudomonadota</taxon>
        <taxon>Alphaproteobacteria</taxon>
        <taxon>Sphingomonadales</taxon>
        <taxon>Sphingomonadaceae</taxon>
        <taxon>Parasphingopyxis</taxon>
    </lineage>
</organism>
<keyword evidence="1" id="KW-0472">Membrane</keyword>
<evidence type="ECO:0000313" key="2">
    <source>
        <dbReference type="EMBL" id="MBC2776437.1"/>
    </source>
</evidence>
<feature type="transmembrane region" description="Helical" evidence="1">
    <location>
        <begin position="27"/>
        <end position="47"/>
    </location>
</feature>
<reference evidence="2 3" key="1">
    <citation type="submission" date="2020-08" db="EMBL/GenBank/DDBJ databases">
        <title>Draft genome sequence of Parasphingopyxis sp. GrpM-11.</title>
        <authorList>
            <person name="Oh J."/>
            <person name="Roh D.-H."/>
        </authorList>
    </citation>
    <scope>NUCLEOTIDE SEQUENCE [LARGE SCALE GENOMIC DNA]</scope>
    <source>
        <strain evidence="2 3">GrpM-11</strain>
    </source>
</reference>